<evidence type="ECO:0000256" key="1">
    <source>
        <dbReference type="SAM" id="Phobius"/>
    </source>
</evidence>
<accession>A0A242CDF9</accession>
<dbReference type="EMBL" id="NGLE02000001">
    <property type="protein sequence ID" value="MEI5993458.1"/>
    <property type="molecule type" value="Genomic_DNA"/>
</dbReference>
<dbReference type="Pfam" id="PF06030">
    <property type="entry name" value="WxLIP_PGBD"/>
    <property type="match status" value="1"/>
</dbReference>
<dbReference type="Pfam" id="PF11797">
    <property type="entry name" value="WxLIP_HBD"/>
    <property type="match status" value="1"/>
</dbReference>
<keyword evidence="1" id="KW-0472">Membrane</keyword>
<feature type="domain" description="WxL Interacting Protein host binding" evidence="4">
    <location>
        <begin position="166"/>
        <end position="302"/>
    </location>
</feature>
<name>A0A242CDF9_9ENTE</name>
<dbReference type="InterPro" id="IPR010317">
    <property type="entry name" value="WxLIP_PGBD"/>
</dbReference>
<reference evidence="5 7" key="2">
    <citation type="submission" date="2018-07" db="EMBL/GenBank/DDBJ databases">
        <title>The Genome Sequence of Enterococcus sp. DIV0659b.</title>
        <authorList>
            <consortium name="The Broad Institute Genomics Platform"/>
            <consortium name="The Broad Institute Genomic Center for Infectious Diseases"/>
            <person name="Earl A."/>
            <person name="Manson A."/>
            <person name="Schwartman J."/>
            <person name="Gilmore M."/>
            <person name="Abouelleil A."/>
            <person name="Cao P."/>
            <person name="Chapman S."/>
            <person name="Cusick C."/>
            <person name="Shea T."/>
            <person name="Young S."/>
            <person name="Neafsey D."/>
            <person name="Nusbaum C."/>
            <person name="Birren B."/>
        </authorList>
    </citation>
    <scope>NUCLEOTIDE SEQUENCE [LARGE SCALE GENOMIC DNA]</scope>
    <source>
        <strain evidence="5 7">4G2_DIV0659</strain>
    </source>
</reference>
<protein>
    <submittedName>
        <fullName evidence="6">Uncharacterized protein</fullName>
    </submittedName>
</protein>
<evidence type="ECO:0000313" key="6">
    <source>
        <dbReference type="EMBL" id="OTO08158.1"/>
    </source>
</evidence>
<dbReference type="InterPro" id="IPR021759">
    <property type="entry name" value="WxLIP_HBD"/>
</dbReference>
<evidence type="ECO:0000313" key="7">
    <source>
        <dbReference type="Proteomes" id="UP000195139"/>
    </source>
</evidence>
<keyword evidence="1" id="KW-0812">Transmembrane</keyword>
<proteinExistence type="predicted"/>
<dbReference type="STRING" id="1834181.A5880_002428"/>
<keyword evidence="7" id="KW-1185">Reference proteome</keyword>
<dbReference type="OrthoDB" id="2148359at2"/>
<reference evidence="6" key="1">
    <citation type="submission" date="2017-05" db="EMBL/GenBank/DDBJ databases">
        <title>The Genome Sequence of Enterococcus sp. 4G2_DIV0659.</title>
        <authorList>
            <consortium name="The Broad Institute Genomics Platform"/>
            <consortium name="The Broad Institute Genomic Center for Infectious Diseases"/>
            <person name="Earl A."/>
            <person name="Manson A."/>
            <person name="Schwartman J."/>
            <person name="Gilmore M."/>
            <person name="Abouelleil A."/>
            <person name="Cao P."/>
            <person name="Chapman S."/>
            <person name="Cusick C."/>
            <person name="Shea T."/>
            <person name="Young S."/>
            <person name="Neafsey D."/>
            <person name="Nusbaum C."/>
            <person name="Birren B."/>
        </authorList>
    </citation>
    <scope>NUCLEOTIDE SEQUENCE [LARGE SCALE GENOMIC DNA]</scope>
    <source>
        <strain evidence="6">4G2_DIV0659</strain>
    </source>
</reference>
<dbReference type="EMBL" id="NGLE01000003">
    <property type="protein sequence ID" value="OTO08158.1"/>
    <property type="molecule type" value="Genomic_DNA"/>
</dbReference>
<keyword evidence="1" id="KW-1133">Transmembrane helix</keyword>
<keyword evidence="2" id="KW-0732">Signal</keyword>
<comment type="caution">
    <text evidence="6">The sequence shown here is derived from an EMBL/GenBank/DDBJ whole genome shotgun (WGS) entry which is preliminary data.</text>
</comment>
<feature type="signal peptide" evidence="2">
    <location>
        <begin position="1"/>
        <end position="26"/>
    </location>
</feature>
<feature type="domain" description="WxL Interacting Protein peptidoglycan binding" evidence="3">
    <location>
        <begin position="38"/>
        <end position="155"/>
    </location>
</feature>
<evidence type="ECO:0000259" key="3">
    <source>
        <dbReference type="Pfam" id="PF06030"/>
    </source>
</evidence>
<feature type="transmembrane region" description="Helical" evidence="1">
    <location>
        <begin position="317"/>
        <end position="340"/>
    </location>
</feature>
<sequence>MKQRLVYFSLFLILIMWMFPSAPIYAQDSDSAGGVAGFTYESIKPDNQRSEEGYFDLRMSPSQKQTVQVRIMNPADKEIELTVKLNGVKTNANGVLEYGPNLIENDESLKFDFTDIVKAPETIKIPAKGETRLDIDISMPETSFDGLIAGGIQLQKKDTETQNKTKGAGIINKYAYLLGMVLSETDVVVEPELKFNKVYPELNNYRNTFFVNFSNIKANYLENMTTDVQIMGEKSDKVLYETKKTGMRMGPNTKINFPVSMDGDKVVPGNYRAHILVTSGAKKWEWNETFKITDEEADKLNQEDVNMLETQTVNWKFVGILVGSILVGSLLLFFVIRFIVSKKKKSSKKKQVPRKHKER</sequence>
<evidence type="ECO:0000313" key="5">
    <source>
        <dbReference type="EMBL" id="MEI5993458.1"/>
    </source>
</evidence>
<dbReference type="RefSeq" id="WP_086331298.1">
    <property type="nucleotide sequence ID" value="NZ_NGLE02000001.1"/>
</dbReference>
<dbReference type="Proteomes" id="UP000195139">
    <property type="component" value="Unassembled WGS sequence"/>
</dbReference>
<evidence type="ECO:0000259" key="4">
    <source>
        <dbReference type="Pfam" id="PF11797"/>
    </source>
</evidence>
<gene>
    <name evidence="5" type="ORF">A5880_001005</name>
    <name evidence="6" type="ORF">A5880_002428</name>
</gene>
<organism evidence="6">
    <name type="scientific">Candidatus Enterococcus mansonii</name>
    <dbReference type="NCBI Taxonomy" id="1834181"/>
    <lineage>
        <taxon>Bacteria</taxon>
        <taxon>Bacillati</taxon>
        <taxon>Bacillota</taxon>
        <taxon>Bacilli</taxon>
        <taxon>Lactobacillales</taxon>
        <taxon>Enterococcaceae</taxon>
        <taxon>Enterococcus</taxon>
    </lineage>
</organism>
<dbReference type="AlphaFoldDB" id="A0A242CDF9"/>
<evidence type="ECO:0000256" key="2">
    <source>
        <dbReference type="SAM" id="SignalP"/>
    </source>
</evidence>
<feature type="chain" id="PRO_5038663361" evidence="2">
    <location>
        <begin position="27"/>
        <end position="359"/>
    </location>
</feature>